<proteinExistence type="inferred from homology"/>
<evidence type="ECO:0000256" key="2">
    <source>
        <dbReference type="SAM" id="MobiDB-lite"/>
    </source>
</evidence>
<evidence type="ECO:0000313" key="4">
    <source>
        <dbReference type="Proteomes" id="UP000216533"/>
    </source>
</evidence>
<gene>
    <name evidence="3" type="ORF">CGZ92_04155</name>
</gene>
<dbReference type="AlphaFoldDB" id="A0A255EB15"/>
<dbReference type="GO" id="GO:0016301">
    <property type="term" value="F:kinase activity"/>
    <property type="evidence" value="ECO:0007669"/>
    <property type="project" value="UniProtKB-KW"/>
</dbReference>
<evidence type="ECO:0000313" key="3">
    <source>
        <dbReference type="EMBL" id="OYN88440.1"/>
    </source>
</evidence>
<dbReference type="Gene3D" id="3.30.420.40">
    <property type="match status" value="2"/>
</dbReference>
<comment type="similarity">
    <text evidence="1">Belongs to the ROK (NagC/XylR) family.</text>
</comment>
<dbReference type="Proteomes" id="UP000216533">
    <property type="component" value="Unassembled WGS sequence"/>
</dbReference>
<sequence>MSEQQATVIAVDVGGTFTKVAAVNRAGEAVAGDAPPTPVDLGGRGVTLWLADLVRDWADRHAGAGFCVAVPGIIANGFCHMAANIGWRDEPLQDLLRDQTGLPGIVTQDVRAAGWAEWRVGAGRGCDSMLFMPLGTGIAGAVVVDGTMIVADGYAGEIGHMPVPVAGDRACACGAVGCLEAWSSAASVRRRHTEAGGDPDWTTAQIADAARSGDALAARIIDEAALGLAQALYYNQAMLGSAKVVIGGGMSGAFDLLAPRITEELSSLVSFHRMPELVVAELGSRSGQVGAALLGWDAIDAATGQQPAPGKTQQGRHHDPVG</sequence>
<dbReference type="Pfam" id="PF00480">
    <property type="entry name" value="ROK"/>
    <property type="match status" value="1"/>
</dbReference>
<evidence type="ECO:0000256" key="1">
    <source>
        <dbReference type="ARBA" id="ARBA00006479"/>
    </source>
</evidence>
<dbReference type="PANTHER" id="PTHR18964:SF149">
    <property type="entry name" value="BIFUNCTIONAL UDP-N-ACETYLGLUCOSAMINE 2-EPIMERASE_N-ACETYLMANNOSAMINE KINASE"/>
    <property type="match status" value="1"/>
</dbReference>
<organism evidence="3 4">
    <name type="scientific">Parenemella sanctibonifatiensis</name>
    <dbReference type="NCBI Taxonomy" id="2016505"/>
    <lineage>
        <taxon>Bacteria</taxon>
        <taxon>Bacillati</taxon>
        <taxon>Actinomycetota</taxon>
        <taxon>Actinomycetes</taxon>
        <taxon>Propionibacteriales</taxon>
        <taxon>Propionibacteriaceae</taxon>
        <taxon>Parenemella</taxon>
    </lineage>
</organism>
<dbReference type="EMBL" id="NMVI01000012">
    <property type="protein sequence ID" value="OYN88440.1"/>
    <property type="molecule type" value="Genomic_DNA"/>
</dbReference>
<dbReference type="PANTHER" id="PTHR18964">
    <property type="entry name" value="ROK (REPRESSOR, ORF, KINASE) FAMILY"/>
    <property type="match status" value="1"/>
</dbReference>
<reference evidence="3 4" key="1">
    <citation type="submission" date="2017-07" db="EMBL/GenBank/DDBJ databases">
        <title>Draft whole genome sequences of clinical Proprionibacteriaceae strains.</title>
        <authorList>
            <person name="Bernier A.-M."/>
            <person name="Bernard K."/>
            <person name="Domingo M.-C."/>
        </authorList>
    </citation>
    <scope>NUCLEOTIDE SEQUENCE [LARGE SCALE GENOMIC DNA]</scope>
    <source>
        <strain evidence="3 4">NML 160184</strain>
    </source>
</reference>
<dbReference type="InterPro" id="IPR000600">
    <property type="entry name" value="ROK"/>
</dbReference>
<comment type="caution">
    <text evidence="3">The sequence shown here is derived from an EMBL/GenBank/DDBJ whole genome shotgun (WGS) entry which is preliminary data.</text>
</comment>
<feature type="region of interest" description="Disordered" evidence="2">
    <location>
        <begin position="303"/>
        <end position="322"/>
    </location>
</feature>
<accession>A0A255EB15</accession>
<protein>
    <submittedName>
        <fullName evidence="3">Sugar kinase</fullName>
    </submittedName>
</protein>
<keyword evidence="3" id="KW-0418">Kinase</keyword>
<keyword evidence="3" id="KW-0808">Transferase</keyword>
<dbReference type="SUPFAM" id="SSF53067">
    <property type="entry name" value="Actin-like ATPase domain"/>
    <property type="match status" value="1"/>
</dbReference>
<dbReference type="RefSeq" id="WP_094450131.1">
    <property type="nucleotide sequence ID" value="NZ_NMVI01000012.1"/>
</dbReference>
<name>A0A255EB15_9ACTN</name>
<dbReference type="InterPro" id="IPR043129">
    <property type="entry name" value="ATPase_NBD"/>
</dbReference>